<dbReference type="Proteomes" id="UP000298050">
    <property type="component" value="Unassembled WGS sequence"/>
</dbReference>
<keyword evidence="1" id="KW-0732">Signal</keyword>
<organism evidence="2 3">
    <name type="scientific">Mangrovimicrobium sediminis</name>
    <dbReference type="NCBI Taxonomy" id="2562682"/>
    <lineage>
        <taxon>Bacteria</taxon>
        <taxon>Pseudomonadati</taxon>
        <taxon>Pseudomonadota</taxon>
        <taxon>Gammaproteobacteria</taxon>
        <taxon>Cellvibrionales</taxon>
        <taxon>Halieaceae</taxon>
        <taxon>Mangrovimicrobium</taxon>
    </lineage>
</organism>
<evidence type="ECO:0008006" key="4">
    <source>
        <dbReference type="Google" id="ProtNLM"/>
    </source>
</evidence>
<gene>
    <name evidence="2" type="ORF">E4634_06535</name>
</gene>
<proteinExistence type="predicted"/>
<evidence type="ECO:0000313" key="2">
    <source>
        <dbReference type="EMBL" id="TGD74927.1"/>
    </source>
</evidence>
<name>A0A4Z0M694_9GAMM</name>
<evidence type="ECO:0000256" key="1">
    <source>
        <dbReference type="SAM" id="SignalP"/>
    </source>
</evidence>
<dbReference type="OrthoDB" id="5815858at2"/>
<feature type="chain" id="PRO_5021275306" description="C-type lysozyme inhibitor domain-containing protein" evidence="1">
    <location>
        <begin position="19"/>
        <end position="213"/>
    </location>
</feature>
<keyword evidence="3" id="KW-1185">Reference proteome</keyword>
<comment type="caution">
    <text evidence="2">The sequence shown here is derived from an EMBL/GenBank/DDBJ whole genome shotgun (WGS) entry which is preliminary data.</text>
</comment>
<reference evidence="2 3" key="1">
    <citation type="submission" date="2019-04" db="EMBL/GenBank/DDBJ databases">
        <title>Taxonomy of novel Haliea sp. from mangrove soil of West Coast of India.</title>
        <authorList>
            <person name="Verma A."/>
            <person name="Kumar P."/>
            <person name="Krishnamurthi S."/>
        </authorList>
    </citation>
    <scope>NUCLEOTIDE SEQUENCE [LARGE SCALE GENOMIC DNA]</scope>
    <source>
        <strain evidence="2 3">SAOS-164</strain>
    </source>
</reference>
<evidence type="ECO:0000313" key="3">
    <source>
        <dbReference type="Proteomes" id="UP000298050"/>
    </source>
</evidence>
<sequence>MLPVAACLFALACTQSHADSVEARCDIYPAGDDHASRMLACRFSQRQGYVTITREDGVVYDLVPDPQRAGRYTDQDGQPVVRDDDLGDQGLIFRLAGESVYVYWSTAALQPTTDNPTAPFSTDDYDATTLLRCRGAQAADFGQCPAGILRMDGGEGSVVVLSPAGEQFTINFMRDYVNATNREVEATLQGDTWTITTGSGEVYEVPVAAIEGG</sequence>
<accession>A0A4Z0M694</accession>
<protein>
    <recommendedName>
        <fullName evidence="4">C-type lysozyme inhibitor domain-containing protein</fullName>
    </recommendedName>
</protein>
<feature type="signal peptide" evidence="1">
    <location>
        <begin position="1"/>
        <end position="18"/>
    </location>
</feature>
<dbReference type="EMBL" id="SRLE01000005">
    <property type="protein sequence ID" value="TGD74927.1"/>
    <property type="molecule type" value="Genomic_DNA"/>
</dbReference>
<dbReference type="AlphaFoldDB" id="A0A4Z0M694"/>